<feature type="region of interest" description="Disordered" evidence="4">
    <location>
        <begin position="101"/>
        <end position="125"/>
    </location>
</feature>
<dbReference type="Gene3D" id="3.30.40.10">
    <property type="entry name" value="Zinc/RING finger domain, C3HC4 (zinc finger)"/>
    <property type="match status" value="1"/>
</dbReference>
<evidence type="ECO:0000256" key="4">
    <source>
        <dbReference type="SAM" id="MobiDB-lite"/>
    </source>
</evidence>
<comment type="caution">
    <text evidence="6">The sequence shown here is derived from an EMBL/GenBank/DDBJ whole genome shotgun (WGS) entry which is preliminary data.</text>
</comment>
<dbReference type="GO" id="GO:0008270">
    <property type="term" value="F:zinc ion binding"/>
    <property type="evidence" value="ECO:0007669"/>
    <property type="project" value="UniProtKB-KW"/>
</dbReference>
<organism evidence="6 7">
    <name type="scientific">Ananas comosus</name>
    <name type="common">Pineapple</name>
    <name type="synonym">Ananas ananas</name>
    <dbReference type="NCBI Taxonomy" id="4615"/>
    <lineage>
        <taxon>Eukaryota</taxon>
        <taxon>Viridiplantae</taxon>
        <taxon>Streptophyta</taxon>
        <taxon>Embryophyta</taxon>
        <taxon>Tracheophyta</taxon>
        <taxon>Spermatophyta</taxon>
        <taxon>Magnoliopsida</taxon>
        <taxon>Liliopsida</taxon>
        <taxon>Poales</taxon>
        <taxon>Bromeliaceae</taxon>
        <taxon>Bromelioideae</taxon>
        <taxon>Ananas</taxon>
    </lineage>
</organism>
<accession>A0A199VZW3</accession>
<feature type="compositionally biased region" description="Low complexity" evidence="4">
    <location>
        <begin position="101"/>
        <end position="121"/>
    </location>
</feature>
<keyword evidence="2" id="KW-0863">Zinc-finger</keyword>
<gene>
    <name evidence="6" type="ORF">ACMD2_21663</name>
</gene>
<reference evidence="6 7" key="1">
    <citation type="journal article" date="2016" name="DNA Res.">
        <title>The draft genome of MD-2 pineapple using hybrid error correction of long reads.</title>
        <authorList>
            <person name="Redwan R.M."/>
            <person name="Saidin A."/>
            <person name="Kumar S.V."/>
        </authorList>
    </citation>
    <scope>NUCLEOTIDE SEQUENCE [LARGE SCALE GENOMIC DNA]</scope>
    <source>
        <strain evidence="7">cv. MD2</strain>
        <tissue evidence="6">Leaf</tissue>
    </source>
</reference>
<sequence length="226" mass="24303">MGFPSVYYCVILPKPLILVIQLLDSLRHAMFLSLFYLGLAPSVVEDYYTLPPLSTAAAATATTLTAIATATATATATPPPLSPPVTPSAIKARLRTVRFASSSKIPSSSSSSSSTSTPSSSELGEEPMCAVCLGPLKAKDEVRELGGCCHVFHKGCIDKWVDMGQGIFHRGFDKIIKNHDEEEGKGREVYPHLERIDLAHSLRLDGIAIQSHMEGIVVEYSGVSRD</sequence>
<evidence type="ECO:0000313" key="7">
    <source>
        <dbReference type="Proteomes" id="UP000092600"/>
    </source>
</evidence>
<dbReference type="Pfam" id="PF13639">
    <property type="entry name" value="zf-RING_2"/>
    <property type="match status" value="1"/>
</dbReference>
<evidence type="ECO:0000313" key="6">
    <source>
        <dbReference type="EMBL" id="OAY82536.1"/>
    </source>
</evidence>
<dbReference type="AlphaFoldDB" id="A0A199VZW3"/>
<dbReference type="GO" id="GO:0061630">
    <property type="term" value="F:ubiquitin protein ligase activity"/>
    <property type="evidence" value="ECO:0007669"/>
    <property type="project" value="TreeGrafter"/>
</dbReference>
<dbReference type="EMBL" id="LSRQ01000474">
    <property type="protein sequence ID" value="OAY82536.1"/>
    <property type="molecule type" value="Genomic_DNA"/>
</dbReference>
<dbReference type="GO" id="GO:0016567">
    <property type="term" value="P:protein ubiquitination"/>
    <property type="evidence" value="ECO:0007669"/>
    <property type="project" value="TreeGrafter"/>
</dbReference>
<dbReference type="Proteomes" id="UP000092600">
    <property type="component" value="Unassembled WGS sequence"/>
</dbReference>
<dbReference type="PANTHER" id="PTHR45969">
    <property type="entry name" value="RING ZINC FINGER PROTEIN-RELATED"/>
    <property type="match status" value="1"/>
</dbReference>
<evidence type="ECO:0000256" key="1">
    <source>
        <dbReference type="ARBA" id="ARBA00022723"/>
    </source>
</evidence>
<proteinExistence type="predicted"/>
<dbReference type="InterPro" id="IPR001841">
    <property type="entry name" value="Znf_RING"/>
</dbReference>
<feature type="domain" description="RING-type" evidence="5">
    <location>
        <begin position="128"/>
        <end position="163"/>
    </location>
</feature>
<keyword evidence="1" id="KW-0479">Metal-binding</keyword>
<evidence type="ECO:0000256" key="3">
    <source>
        <dbReference type="ARBA" id="ARBA00022833"/>
    </source>
</evidence>
<dbReference type="PANTHER" id="PTHR45969:SF81">
    <property type="entry name" value="OS08G0157400 PROTEIN"/>
    <property type="match status" value="1"/>
</dbReference>
<evidence type="ECO:0000256" key="2">
    <source>
        <dbReference type="ARBA" id="ARBA00022771"/>
    </source>
</evidence>
<keyword evidence="3" id="KW-0862">Zinc</keyword>
<dbReference type="SUPFAM" id="SSF57850">
    <property type="entry name" value="RING/U-box"/>
    <property type="match status" value="1"/>
</dbReference>
<name>A0A199VZW3_ANACO</name>
<dbReference type="InterPro" id="IPR013083">
    <property type="entry name" value="Znf_RING/FYVE/PHD"/>
</dbReference>
<protein>
    <recommendedName>
        <fullName evidence="5">RING-type domain-containing protein</fullName>
    </recommendedName>
</protein>
<evidence type="ECO:0000259" key="5">
    <source>
        <dbReference type="Pfam" id="PF13639"/>
    </source>
</evidence>